<dbReference type="NCBIfam" id="TIGR00641">
    <property type="entry name" value="acid_CoA_mut_N"/>
    <property type="match status" value="1"/>
</dbReference>
<accession>D3S1I7</accession>
<organism evidence="3 4">
    <name type="scientific">Ferroglobus placidus (strain DSM 10642 / AEDII12DO)</name>
    <dbReference type="NCBI Taxonomy" id="589924"/>
    <lineage>
        <taxon>Archaea</taxon>
        <taxon>Methanobacteriati</taxon>
        <taxon>Methanobacteriota</taxon>
        <taxon>Archaeoglobi</taxon>
        <taxon>Archaeoglobales</taxon>
        <taxon>Archaeoglobaceae</taxon>
        <taxon>Ferroglobus</taxon>
    </lineage>
</organism>
<keyword evidence="1 3" id="KW-0413">Isomerase</keyword>
<dbReference type="OrthoDB" id="38408at2157"/>
<dbReference type="HOGENOM" id="CLU_009523_5_1_2"/>
<dbReference type="GO" id="GO:0031419">
    <property type="term" value="F:cobalamin binding"/>
    <property type="evidence" value="ECO:0007669"/>
    <property type="project" value="InterPro"/>
</dbReference>
<proteinExistence type="predicted"/>
<dbReference type="EC" id="5.4.99.2" evidence="3"/>
<dbReference type="eggNOG" id="arCOG04232">
    <property type="taxonomic scope" value="Archaea"/>
</dbReference>
<dbReference type="Gene3D" id="3.20.20.240">
    <property type="entry name" value="Methylmalonyl-CoA mutase"/>
    <property type="match status" value="1"/>
</dbReference>
<evidence type="ECO:0000313" key="3">
    <source>
        <dbReference type="EMBL" id="ADC66451.1"/>
    </source>
</evidence>
<feature type="domain" description="Methylmalonyl-CoA mutase alpha/beta chain catalytic" evidence="2">
    <location>
        <begin position="17"/>
        <end position="531"/>
    </location>
</feature>
<protein>
    <submittedName>
        <fullName evidence="3">Methylmalonyl-CoA mutase, large subunit</fullName>
        <ecNumber evidence="3">5.4.99.2</ecNumber>
    </submittedName>
</protein>
<evidence type="ECO:0000313" key="4">
    <source>
        <dbReference type="Proteomes" id="UP000002613"/>
    </source>
</evidence>
<dbReference type="SUPFAM" id="SSF51703">
    <property type="entry name" value="Cobalamin (vitamin B12)-dependent enzymes"/>
    <property type="match status" value="1"/>
</dbReference>
<dbReference type="InterPro" id="IPR016176">
    <property type="entry name" value="Cbl-dep_enz_cat"/>
</dbReference>
<dbReference type="EMBL" id="CP001899">
    <property type="protein sequence ID" value="ADC66451.1"/>
    <property type="molecule type" value="Genomic_DNA"/>
</dbReference>
<reference evidence="3 4" key="2">
    <citation type="journal article" date="2011" name="Stand. Genomic Sci.">
        <title>Complete genome sequence of Ferroglobus placidus AEDII12DO.</title>
        <authorList>
            <person name="Anderson I."/>
            <person name="Risso C."/>
            <person name="Holmes D."/>
            <person name="Lucas S."/>
            <person name="Copeland A."/>
            <person name="Lapidus A."/>
            <person name="Cheng J.F."/>
            <person name="Bruce D."/>
            <person name="Goodwin L."/>
            <person name="Pitluck S."/>
            <person name="Saunders E."/>
            <person name="Brettin T."/>
            <person name="Detter J.C."/>
            <person name="Han C."/>
            <person name="Tapia R."/>
            <person name="Larimer F."/>
            <person name="Land M."/>
            <person name="Hauser L."/>
            <person name="Woyke T."/>
            <person name="Lovley D."/>
            <person name="Kyrpides N."/>
            <person name="Ivanova N."/>
        </authorList>
    </citation>
    <scope>NUCLEOTIDE SEQUENCE [LARGE SCALE GENOMIC DNA]</scope>
    <source>
        <strain evidence="4">DSM 10642 / AEDII12DO</strain>
    </source>
</reference>
<name>D3S1I7_FERPA</name>
<dbReference type="PaxDb" id="589924-Ferp_2331"/>
<dbReference type="Pfam" id="PF01642">
    <property type="entry name" value="MM_CoA_mutase"/>
    <property type="match status" value="1"/>
</dbReference>
<dbReference type="GO" id="GO:0004494">
    <property type="term" value="F:methylmalonyl-CoA mutase activity"/>
    <property type="evidence" value="ECO:0007669"/>
    <property type="project" value="UniProtKB-EC"/>
</dbReference>
<dbReference type="AlphaFoldDB" id="D3S1I7"/>
<dbReference type="PANTHER" id="PTHR48101:SF1">
    <property type="entry name" value="METHYLMALONYL-COA MUTASE, LARGE SUBUNIT"/>
    <property type="match status" value="1"/>
</dbReference>
<keyword evidence="4" id="KW-1185">Reference proteome</keyword>
<reference evidence="4" key="1">
    <citation type="submission" date="2010-02" db="EMBL/GenBank/DDBJ databases">
        <title>Complete sequence of Ferroglobus placidus DSM 10642.</title>
        <authorList>
            <consortium name="US DOE Joint Genome Institute"/>
            <person name="Lucas S."/>
            <person name="Copeland A."/>
            <person name="Lapidus A."/>
            <person name="Cheng J.-F."/>
            <person name="Bruce D."/>
            <person name="Goodwin L."/>
            <person name="Pitluck S."/>
            <person name="Saunders E."/>
            <person name="Brettin T."/>
            <person name="Detter J.C."/>
            <person name="Han C."/>
            <person name="Tapia R."/>
            <person name="Larimer F."/>
            <person name="Land M."/>
            <person name="Hauser L."/>
            <person name="Kyrpides N."/>
            <person name="Ivanova N."/>
            <person name="Holmes D."/>
            <person name="Lovley D."/>
            <person name="Kyrpides N."/>
            <person name="Anderson I.J."/>
            <person name="Woyke T."/>
        </authorList>
    </citation>
    <scope>NUCLEOTIDE SEQUENCE [LARGE SCALE GENOMIC DNA]</scope>
    <source>
        <strain evidence="4">DSM 10642 / AEDII12DO</strain>
    </source>
</reference>
<dbReference type="RefSeq" id="WP_012966788.1">
    <property type="nucleotide sequence ID" value="NC_013849.1"/>
</dbReference>
<dbReference type="STRING" id="589924.Ferp_2331"/>
<evidence type="ECO:0000256" key="1">
    <source>
        <dbReference type="ARBA" id="ARBA00023235"/>
    </source>
</evidence>
<dbReference type="KEGG" id="fpl:Ferp_2331"/>
<dbReference type="PANTHER" id="PTHR48101">
    <property type="entry name" value="METHYLMALONYL-COA MUTASE, MITOCHONDRIAL-RELATED"/>
    <property type="match status" value="1"/>
</dbReference>
<evidence type="ECO:0000259" key="2">
    <source>
        <dbReference type="Pfam" id="PF01642"/>
    </source>
</evidence>
<dbReference type="InterPro" id="IPR006098">
    <property type="entry name" value="MMCoA_mutase_a_cat"/>
</dbReference>
<sequence>MTKKEITEKDLKKVVLESGIEVKPIYRPEDIKDIDYERDIGDPGEFPYTRGIHKFMYRYRPWTMRQYAGFGSPEDSNQRFKFLLAHGQDALNVAFDLPTQLGLDSDHPLAKWEVGRVGMAVDTLKDMEIAFDGIPLDKVSVSLTINATAPIILSMYFVVAEKQGVDLKKIRATPQNDILKEFISRGAWIFPVEPSVKLVCDIIEFCAKNAPKVYPVSVCGYHIRENGATPAQEVGYAFSIALTYIDKVLERGLKVDDFVPRFSFNFNVWGNMFEQIAKLRAARRLWAKIIRDRYGAKNPDSMKLKMIAGGGGSGLTYEQPLNNIVRAAYYALVAALSGTQTMALCTYDEAYTIPSAKASLIALRTMQILMEETGVCDTVDPLGGSYYIEWLTNEMEKKIVEAMEEVEKWGGMIRAIEKGYIQAKLAKQSYEYYRKIQTGEIVKVGVNKYRMEEEEEKVTEIYEFDENAYQRQVERLKEVKNSRNNLKVKESLEEIRKAIKRDENLMPYIMEAVRHYATVGEITQVLKDEYGVFKEPSIF</sequence>
<dbReference type="Proteomes" id="UP000002613">
    <property type="component" value="Chromosome"/>
</dbReference>
<dbReference type="GeneID" id="8779871"/>
<dbReference type="InterPro" id="IPR006099">
    <property type="entry name" value="MeMalonylCoA_mutase_a/b_cat"/>
</dbReference>
<gene>
    <name evidence="3" type="ordered locus">Ferp_2331</name>
</gene>